<dbReference type="Proteomes" id="UP000887578">
    <property type="component" value="Unplaced"/>
</dbReference>
<dbReference type="WBParaSite" id="PDA_v2.g19819.t1">
    <property type="protein sequence ID" value="PDA_v2.g19819.t1"/>
    <property type="gene ID" value="PDA_v2.g19819"/>
</dbReference>
<feature type="region of interest" description="Disordered" evidence="1">
    <location>
        <begin position="1"/>
        <end position="34"/>
    </location>
</feature>
<accession>A0A914PMV4</accession>
<name>A0A914PMV4_9BILA</name>
<evidence type="ECO:0000256" key="1">
    <source>
        <dbReference type="SAM" id="MobiDB-lite"/>
    </source>
</evidence>
<keyword evidence="2" id="KW-1185">Reference proteome</keyword>
<evidence type="ECO:0000313" key="3">
    <source>
        <dbReference type="WBParaSite" id="PDA_v2.g19819.t1"/>
    </source>
</evidence>
<reference evidence="3" key="1">
    <citation type="submission" date="2022-11" db="UniProtKB">
        <authorList>
            <consortium name="WormBaseParasite"/>
        </authorList>
    </citation>
    <scope>IDENTIFICATION</scope>
</reference>
<dbReference type="AlphaFoldDB" id="A0A914PMV4"/>
<proteinExistence type="predicted"/>
<organism evidence="2 3">
    <name type="scientific">Panagrolaimus davidi</name>
    <dbReference type="NCBI Taxonomy" id="227884"/>
    <lineage>
        <taxon>Eukaryota</taxon>
        <taxon>Metazoa</taxon>
        <taxon>Ecdysozoa</taxon>
        <taxon>Nematoda</taxon>
        <taxon>Chromadorea</taxon>
        <taxon>Rhabditida</taxon>
        <taxon>Tylenchina</taxon>
        <taxon>Panagrolaimomorpha</taxon>
        <taxon>Panagrolaimoidea</taxon>
        <taxon>Panagrolaimidae</taxon>
        <taxon>Panagrolaimus</taxon>
    </lineage>
</organism>
<sequence length="112" mass="12081">MISPNPTVSLKDKVGSATKANNFQSSQNTGDDPAISNILKSSNNKFLMVNEDSDSLFNTELCQTATGPSGSDMNQKENNNNLLTLNSVPTDIPLTPTSSSSSTFPLKFFYQK</sequence>
<protein>
    <submittedName>
        <fullName evidence="3">Uncharacterized protein</fullName>
    </submittedName>
</protein>
<evidence type="ECO:0000313" key="2">
    <source>
        <dbReference type="Proteomes" id="UP000887578"/>
    </source>
</evidence>
<feature type="compositionally biased region" description="Polar residues" evidence="1">
    <location>
        <begin position="18"/>
        <end position="30"/>
    </location>
</feature>